<name>A0A6N3GIH5_9CLOT</name>
<comment type="similarity">
    <text evidence="7">Belongs to the RecR family.</text>
</comment>
<dbReference type="Pfam" id="PF21176">
    <property type="entry name" value="RecR_HhH"/>
    <property type="match status" value="1"/>
</dbReference>
<keyword evidence="1 7" id="KW-0479">Metal-binding</keyword>
<dbReference type="CDD" id="cd01025">
    <property type="entry name" value="TOPRIM_recR"/>
    <property type="match status" value="1"/>
</dbReference>
<dbReference type="PANTHER" id="PTHR30446:SF0">
    <property type="entry name" value="RECOMBINATION PROTEIN RECR"/>
    <property type="match status" value="1"/>
</dbReference>
<dbReference type="GO" id="GO:0006281">
    <property type="term" value="P:DNA repair"/>
    <property type="evidence" value="ECO:0007669"/>
    <property type="project" value="UniProtKB-UniRule"/>
</dbReference>
<dbReference type="EMBL" id="CACRTO010000048">
    <property type="protein sequence ID" value="VYU63813.1"/>
    <property type="molecule type" value="Genomic_DNA"/>
</dbReference>
<keyword evidence="2 7" id="KW-0227">DNA damage</keyword>
<organism evidence="9">
    <name type="scientific">Clostridium tertium</name>
    <dbReference type="NCBI Taxonomy" id="1559"/>
    <lineage>
        <taxon>Bacteria</taxon>
        <taxon>Bacillati</taxon>
        <taxon>Bacillota</taxon>
        <taxon>Clostridia</taxon>
        <taxon>Eubacteriales</taxon>
        <taxon>Clostridiaceae</taxon>
        <taxon>Clostridium</taxon>
    </lineage>
</organism>
<dbReference type="Gene3D" id="3.30.60.80">
    <property type="match status" value="1"/>
</dbReference>
<dbReference type="Pfam" id="PF02132">
    <property type="entry name" value="RecR_ZnF"/>
    <property type="match status" value="1"/>
</dbReference>
<dbReference type="RefSeq" id="WP_156627696.1">
    <property type="nucleotide sequence ID" value="NZ_CACRTO010000048.1"/>
</dbReference>
<dbReference type="AlphaFoldDB" id="A0A6N3GIH5"/>
<dbReference type="HAMAP" id="MF_00017">
    <property type="entry name" value="RecR"/>
    <property type="match status" value="1"/>
</dbReference>
<dbReference type="GO" id="GO:0006310">
    <property type="term" value="P:DNA recombination"/>
    <property type="evidence" value="ECO:0007669"/>
    <property type="project" value="UniProtKB-UniRule"/>
</dbReference>
<dbReference type="Pfam" id="PF13662">
    <property type="entry name" value="Toprim_4"/>
    <property type="match status" value="1"/>
</dbReference>
<dbReference type="InterPro" id="IPR023627">
    <property type="entry name" value="Rcmb_RecR"/>
</dbReference>
<dbReference type="SUPFAM" id="SSF111304">
    <property type="entry name" value="Recombination protein RecR"/>
    <property type="match status" value="1"/>
</dbReference>
<feature type="zinc finger region" description="C4-type" evidence="7">
    <location>
        <begin position="58"/>
        <end position="73"/>
    </location>
</feature>
<comment type="function">
    <text evidence="7">May play a role in DNA repair. It seems to be involved in an RecBC-independent recombinational process of DNA repair. It may act with RecF and RecO.</text>
</comment>
<dbReference type="SMART" id="SM00493">
    <property type="entry name" value="TOPRIM"/>
    <property type="match status" value="1"/>
</dbReference>
<keyword evidence="3 7" id="KW-0863">Zinc-finger</keyword>
<evidence type="ECO:0000256" key="3">
    <source>
        <dbReference type="ARBA" id="ARBA00022771"/>
    </source>
</evidence>
<dbReference type="Gene3D" id="6.10.250.240">
    <property type="match status" value="1"/>
</dbReference>
<evidence type="ECO:0000256" key="6">
    <source>
        <dbReference type="ARBA" id="ARBA00023204"/>
    </source>
</evidence>
<dbReference type="GO" id="GO:0003677">
    <property type="term" value="F:DNA binding"/>
    <property type="evidence" value="ECO:0007669"/>
    <property type="project" value="UniProtKB-UniRule"/>
</dbReference>
<keyword evidence="4 7" id="KW-0862">Zinc</keyword>
<gene>
    <name evidence="7 9" type="primary">recR</name>
    <name evidence="9" type="ORF">CTLFYP3_03245</name>
</gene>
<sequence length="198" mass="21902">MDFYPVAIEKLIEEFAKLPSIGQKTAQRLALHVLNLPADEVREFADALVKARGTIKYCSICGNFTDSDPCAICANPSREKDIICVVEQPKDIMTMEKVKEYNGTYHVLHGNLSPMQGRGPQDIRIRELVARMSADVKEVIIATNPNIEGEATAMYISRILKPLDIKVTRIASGIPVGGDLEYADEVTLSKALEGRKEI</sequence>
<dbReference type="Pfam" id="PF21175">
    <property type="entry name" value="RecR_C"/>
    <property type="match status" value="1"/>
</dbReference>
<evidence type="ECO:0000256" key="4">
    <source>
        <dbReference type="ARBA" id="ARBA00022833"/>
    </source>
</evidence>
<evidence type="ECO:0000259" key="8">
    <source>
        <dbReference type="PROSITE" id="PS50880"/>
    </source>
</evidence>
<dbReference type="Gene3D" id="3.40.1360.10">
    <property type="match status" value="1"/>
</dbReference>
<keyword evidence="6 7" id="KW-0234">DNA repair</keyword>
<evidence type="ECO:0000256" key="5">
    <source>
        <dbReference type="ARBA" id="ARBA00023172"/>
    </source>
</evidence>
<dbReference type="InterPro" id="IPR006171">
    <property type="entry name" value="TOPRIM_dom"/>
</dbReference>
<keyword evidence="5 7" id="KW-0233">DNA recombination</keyword>
<evidence type="ECO:0000313" key="9">
    <source>
        <dbReference type="EMBL" id="VYU63813.1"/>
    </source>
</evidence>
<feature type="domain" description="Toprim" evidence="8">
    <location>
        <begin position="81"/>
        <end position="175"/>
    </location>
</feature>
<proteinExistence type="inferred from homology"/>
<dbReference type="PROSITE" id="PS50880">
    <property type="entry name" value="TOPRIM"/>
    <property type="match status" value="1"/>
</dbReference>
<evidence type="ECO:0000256" key="1">
    <source>
        <dbReference type="ARBA" id="ARBA00022723"/>
    </source>
</evidence>
<dbReference type="PANTHER" id="PTHR30446">
    <property type="entry name" value="RECOMBINATION PROTEIN RECR"/>
    <property type="match status" value="1"/>
</dbReference>
<protein>
    <recommendedName>
        <fullName evidence="7">Recombination protein RecR</fullName>
    </recommendedName>
</protein>
<dbReference type="NCBIfam" id="TIGR00615">
    <property type="entry name" value="recR"/>
    <property type="match status" value="1"/>
</dbReference>
<dbReference type="InterPro" id="IPR034137">
    <property type="entry name" value="TOPRIM_RecR"/>
</dbReference>
<accession>A0A6N3GIH5</accession>
<dbReference type="Gene3D" id="1.10.8.420">
    <property type="entry name" value="RecR Domain 1"/>
    <property type="match status" value="1"/>
</dbReference>
<evidence type="ECO:0000256" key="7">
    <source>
        <dbReference type="HAMAP-Rule" id="MF_00017"/>
    </source>
</evidence>
<dbReference type="InterPro" id="IPR015967">
    <property type="entry name" value="Rcmb_RecR_Znf"/>
</dbReference>
<evidence type="ECO:0000256" key="2">
    <source>
        <dbReference type="ARBA" id="ARBA00022763"/>
    </source>
</evidence>
<dbReference type="InterPro" id="IPR000093">
    <property type="entry name" value="DNA_Rcmb_RecR"/>
</dbReference>
<dbReference type="GO" id="GO:0008270">
    <property type="term" value="F:zinc ion binding"/>
    <property type="evidence" value="ECO:0007669"/>
    <property type="project" value="UniProtKB-KW"/>
</dbReference>
<reference evidence="9" key="1">
    <citation type="submission" date="2019-11" db="EMBL/GenBank/DDBJ databases">
        <authorList>
            <person name="Feng L."/>
        </authorList>
    </citation>
    <scope>NUCLEOTIDE SEQUENCE</scope>
    <source>
        <strain evidence="9">CTertiumLFYP3</strain>
    </source>
</reference>